<dbReference type="EMBL" id="NHTK01006033">
    <property type="protein sequence ID" value="PPQ66821.1"/>
    <property type="molecule type" value="Genomic_DNA"/>
</dbReference>
<protein>
    <recommendedName>
        <fullName evidence="4">PLAC8 family protein</fullName>
    </recommendedName>
</protein>
<dbReference type="Pfam" id="PF04749">
    <property type="entry name" value="PLAC8"/>
    <property type="match status" value="1"/>
</dbReference>
<evidence type="ECO:0000313" key="3">
    <source>
        <dbReference type="Proteomes" id="UP000284842"/>
    </source>
</evidence>
<accession>A0A409VKM6</accession>
<comment type="caution">
    <text evidence="2">The sequence shown here is derived from an EMBL/GenBank/DDBJ whole genome shotgun (WGS) entry which is preliminary data.</text>
</comment>
<sequence length="179" mass="19884">MSIPGVRSGHRNVRNLPYDEHGKRDWSVSLFGCFADMGTCCLATWCPCLAHAKNRRRLDHLNRHNAPDPRRNRILPSEEGMMYLFLEVACDMGWILQIATRRNIRERYSIDGSNFSDFMVPFCCPQCDIVQSSRELALEEEACTQGDGHGEITIQGESASAGSSTDATKETSVPAASSA</sequence>
<organism evidence="2 3">
    <name type="scientific">Panaeolus cyanescens</name>
    <dbReference type="NCBI Taxonomy" id="181874"/>
    <lineage>
        <taxon>Eukaryota</taxon>
        <taxon>Fungi</taxon>
        <taxon>Dikarya</taxon>
        <taxon>Basidiomycota</taxon>
        <taxon>Agaricomycotina</taxon>
        <taxon>Agaricomycetes</taxon>
        <taxon>Agaricomycetidae</taxon>
        <taxon>Agaricales</taxon>
        <taxon>Agaricineae</taxon>
        <taxon>Galeropsidaceae</taxon>
        <taxon>Panaeolus</taxon>
    </lineage>
</organism>
<dbReference type="NCBIfam" id="TIGR01571">
    <property type="entry name" value="A_thal_Cys_rich"/>
    <property type="match status" value="1"/>
</dbReference>
<gene>
    <name evidence="2" type="ORF">CVT24_008680</name>
</gene>
<dbReference type="PANTHER" id="PTHR15907">
    <property type="entry name" value="DUF614 FAMILY PROTEIN-RELATED"/>
    <property type="match status" value="1"/>
</dbReference>
<feature type="compositionally biased region" description="Polar residues" evidence="1">
    <location>
        <begin position="155"/>
        <end position="179"/>
    </location>
</feature>
<evidence type="ECO:0008006" key="4">
    <source>
        <dbReference type="Google" id="ProtNLM"/>
    </source>
</evidence>
<dbReference type="STRING" id="181874.A0A409VKM6"/>
<name>A0A409VKM6_9AGAR</name>
<feature type="region of interest" description="Disordered" evidence="1">
    <location>
        <begin position="147"/>
        <end position="179"/>
    </location>
</feature>
<dbReference type="AlphaFoldDB" id="A0A409VKM6"/>
<dbReference type="InParanoid" id="A0A409VKM6"/>
<evidence type="ECO:0000313" key="2">
    <source>
        <dbReference type="EMBL" id="PPQ66821.1"/>
    </source>
</evidence>
<proteinExistence type="predicted"/>
<keyword evidence="3" id="KW-1185">Reference proteome</keyword>
<evidence type="ECO:0000256" key="1">
    <source>
        <dbReference type="SAM" id="MobiDB-lite"/>
    </source>
</evidence>
<dbReference type="OrthoDB" id="1045822at2759"/>
<dbReference type="Proteomes" id="UP000284842">
    <property type="component" value="Unassembled WGS sequence"/>
</dbReference>
<dbReference type="InterPro" id="IPR006461">
    <property type="entry name" value="PLAC_motif_containing"/>
</dbReference>
<reference evidence="2 3" key="1">
    <citation type="journal article" date="2018" name="Evol. Lett.">
        <title>Horizontal gene cluster transfer increased hallucinogenic mushroom diversity.</title>
        <authorList>
            <person name="Reynolds H.T."/>
            <person name="Vijayakumar V."/>
            <person name="Gluck-Thaler E."/>
            <person name="Korotkin H.B."/>
            <person name="Matheny P.B."/>
            <person name="Slot J.C."/>
        </authorList>
    </citation>
    <scope>NUCLEOTIDE SEQUENCE [LARGE SCALE GENOMIC DNA]</scope>
    <source>
        <strain evidence="2 3">2629</strain>
    </source>
</reference>